<dbReference type="PANTHER" id="PTHR47992">
    <property type="entry name" value="PROTEIN PHOSPHATASE"/>
    <property type="match status" value="1"/>
</dbReference>
<dbReference type="SMART" id="SM00332">
    <property type="entry name" value="PP2Cc"/>
    <property type="match status" value="1"/>
</dbReference>
<dbReference type="GO" id="GO:0004722">
    <property type="term" value="F:protein serine/threonine phosphatase activity"/>
    <property type="evidence" value="ECO:0007669"/>
    <property type="project" value="InterPro"/>
</dbReference>
<protein>
    <recommendedName>
        <fullName evidence="1">PPM-type phosphatase domain-containing protein</fullName>
    </recommendedName>
</protein>
<dbReference type="InterPro" id="IPR001932">
    <property type="entry name" value="PPM-type_phosphatase-like_dom"/>
</dbReference>
<organism evidence="2">
    <name type="scientific">Noctiluca scintillans</name>
    <name type="common">Sea sparkle</name>
    <name type="synonym">Red tide dinoflagellate</name>
    <dbReference type="NCBI Taxonomy" id="2966"/>
    <lineage>
        <taxon>Eukaryota</taxon>
        <taxon>Sar</taxon>
        <taxon>Alveolata</taxon>
        <taxon>Dinophyceae</taxon>
        <taxon>Noctilucales</taxon>
        <taxon>Noctilucaceae</taxon>
        <taxon>Noctiluca</taxon>
    </lineage>
</organism>
<evidence type="ECO:0000313" key="2">
    <source>
        <dbReference type="EMBL" id="CAD8858042.1"/>
    </source>
</evidence>
<proteinExistence type="predicted"/>
<dbReference type="AlphaFoldDB" id="A0A7S1AL97"/>
<reference evidence="2" key="1">
    <citation type="submission" date="2021-01" db="EMBL/GenBank/DDBJ databases">
        <authorList>
            <person name="Corre E."/>
            <person name="Pelletier E."/>
            <person name="Niang G."/>
            <person name="Scheremetjew M."/>
            <person name="Finn R."/>
            <person name="Kale V."/>
            <person name="Holt S."/>
            <person name="Cochrane G."/>
            <person name="Meng A."/>
            <person name="Brown T."/>
            <person name="Cohen L."/>
        </authorList>
    </citation>
    <scope>NUCLEOTIDE SEQUENCE</scope>
</reference>
<sequence length="506" mass="55757">MAQAWFEKEYLFDPPAVMDDSKLSSPEKRTRFDSVESFQTGSIVRDNSSNWVQEERGVTMASESVATAMYPDHGRKVMLDNPDRKPRNPSLMRKSHSICNSDLASNRKADIKPLGGEALASLYKLHQEFLANSDPRYCRVQENTYDDSLDEFWGQRRTDWQVTCVLPHSGAEHPMSRRRVQIYPATAGSGDAHLKLNKIAMVNTKGCKGSSDKTLGQDNCSFSHLASGWEVICCMDGHGAAGHWPASRAVRTVPFFLQGVGCATMMEQGEVGVALSHAFAKSQMDLVQHARLQRIDLQATGCTATCLVWSEEKKALWVATAGDSRAALLVPGLGVVAQTIDHKPSVKEERLRVESSGGSVIEEFNEDGSVDYRVYVKGEEWPGLSMTRALGDLCVKDCGVIAEPEVHRWIWPDHPGAVVLAASDGVWEFLSTQQVSKIVLGALERGLSHRSAVDELLKEARRCWEVWDDVYCDDITAVLASVPGAKELGRNTSTCCVGIRHSCVAQ</sequence>
<dbReference type="Pfam" id="PF00481">
    <property type="entry name" value="PP2C"/>
    <property type="match status" value="1"/>
</dbReference>
<dbReference type="PROSITE" id="PS51746">
    <property type="entry name" value="PPM_2"/>
    <property type="match status" value="1"/>
</dbReference>
<accession>A0A7S1AL97</accession>
<feature type="domain" description="PPM-type phosphatase" evidence="1">
    <location>
        <begin position="219"/>
        <end position="482"/>
    </location>
</feature>
<dbReference type="InterPro" id="IPR015655">
    <property type="entry name" value="PP2C"/>
</dbReference>
<dbReference type="EMBL" id="HBFQ01045562">
    <property type="protein sequence ID" value="CAD8858042.1"/>
    <property type="molecule type" value="Transcribed_RNA"/>
</dbReference>
<dbReference type="CDD" id="cd00143">
    <property type="entry name" value="PP2Cc"/>
    <property type="match status" value="1"/>
</dbReference>
<name>A0A7S1AL97_NOCSC</name>
<gene>
    <name evidence="2" type="ORF">NSCI0253_LOCUS32395</name>
</gene>
<dbReference type="Gene3D" id="3.60.40.10">
    <property type="entry name" value="PPM-type phosphatase domain"/>
    <property type="match status" value="1"/>
</dbReference>
<evidence type="ECO:0000259" key="1">
    <source>
        <dbReference type="PROSITE" id="PS51746"/>
    </source>
</evidence>
<dbReference type="SUPFAM" id="SSF81606">
    <property type="entry name" value="PP2C-like"/>
    <property type="match status" value="1"/>
</dbReference>
<dbReference type="InterPro" id="IPR036457">
    <property type="entry name" value="PPM-type-like_dom_sf"/>
</dbReference>